<sequence>MDHGKNEFVTNETLKARRDAALPAGLPSKSGIYVARAEGAELWDVEGKRYIDFIGGIGVLNVGHRHPKVVAAVKKQVDAFLHTSFGIAQYEVYVELAERLNRLAPGPTKKKTALFNSGAEAVENAVKFARRITGRPGIVAFEGAFHGRTLLATTLTGKAKPYKLGFGPLVPGVYHAPYPDAYHGVSVEDALEGLDHILKTQIPADELAAIIVEPVQGEGGFNPAPKAFLEALRRICDEHGALLIADEIQSGMGRTGKMFAFEHSGVEPDMICIAKSIAAGLPLSALTGKAELMDKIAAGGMGSTYGGNPVACAAALAVLDVIEEEGLLARAEAIGRRVAESWRALQNGAARGVFGDVRQIGGMIAVECVSDGDPMKPNGEMAGKIQAEARDRGLILTTAGSHAQCLRCLTPLVITDELLDEGLSIFAEATEAAIKSSA</sequence>
<dbReference type="PIRSF" id="PIRSF000521">
    <property type="entry name" value="Transaminase_4ab_Lys_Orn"/>
    <property type="match status" value="1"/>
</dbReference>
<dbReference type="Gene3D" id="3.90.1150.10">
    <property type="entry name" value="Aspartate Aminotransferase, domain 1"/>
    <property type="match status" value="1"/>
</dbReference>
<evidence type="ECO:0000256" key="2">
    <source>
        <dbReference type="ARBA" id="ARBA00008954"/>
    </source>
</evidence>
<dbReference type="CDD" id="cd00610">
    <property type="entry name" value="OAT_like"/>
    <property type="match status" value="1"/>
</dbReference>
<gene>
    <name evidence="7" type="ORF">SAMN06297382_1204</name>
</gene>
<evidence type="ECO:0000313" key="8">
    <source>
        <dbReference type="Proteomes" id="UP000198346"/>
    </source>
</evidence>
<keyword evidence="4 7" id="KW-0808">Transferase</keyword>
<keyword evidence="3 7" id="KW-0032">Aminotransferase</keyword>
<dbReference type="Proteomes" id="UP000198346">
    <property type="component" value="Unassembled WGS sequence"/>
</dbReference>
<dbReference type="AlphaFoldDB" id="A0A239PPV6"/>
<accession>A0A239PPV6</accession>
<dbReference type="GO" id="GO:0034386">
    <property type="term" value="F:4-aminobutyrate:2-oxoglutarate transaminase activity"/>
    <property type="evidence" value="ECO:0007669"/>
    <property type="project" value="InterPro"/>
</dbReference>
<dbReference type="Pfam" id="PF00202">
    <property type="entry name" value="Aminotran_3"/>
    <property type="match status" value="1"/>
</dbReference>
<name>A0A239PPV6_9PROT</name>
<dbReference type="SUPFAM" id="SSF53383">
    <property type="entry name" value="PLP-dependent transferases"/>
    <property type="match status" value="1"/>
</dbReference>
<dbReference type="InterPro" id="IPR005814">
    <property type="entry name" value="Aminotrans_3"/>
</dbReference>
<dbReference type="NCBIfam" id="TIGR00700">
    <property type="entry name" value="GABAtrnsam"/>
    <property type="match status" value="1"/>
</dbReference>
<dbReference type="InterPro" id="IPR015422">
    <property type="entry name" value="PyrdxlP-dep_Trfase_small"/>
</dbReference>
<dbReference type="PANTHER" id="PTHR11986">
    <property type="entry name" value="AMINOTRANSFERASE CLASS III"/>
    <property type="match status" value="1"/>
</dbReference>
<keyword evidence="8" id="KW-1185">Reference proteome</keyword>
<keyword evidence="5 6" id="KW-0663">Pyridoxal phosphate</keyword>
<dbReference type="RefSeq" id="WP_089411686.1">
    <property type="nucleotide sequence ID" value="NZ_FZQA01000002.1"/>
</dbReference>
<dbReference type="InterPro" id="IPR015424">
    <property type="entry name" value="PyrdxlP-dep_Trfase"/>
</dbReference>
<dbReference type="OrthoDB" id="9801834at2"/>
<comment type="cofactor">
    <cofactor evidence="1">
        <name>pyridoxal 5'-phosphate</name>
        <dbReference type="ChEBI" id="CHEBI:597326"/>
    </cofactor>
</comment>
<evidence type="ECO:0000256" key="1">
    <source>
        <dbReference type="ARBA" id="ARBA00001933"/>
    </source>
</evidence>
<evidence type="ECO:0000256" key="5">
    <source>
        <dbReference type="ARBA" id="ARBA00022898"/>
    </source>
</evidence>
<organism evidence="7 8">
    <name type="scientific">Amphiplicatus metriothermophilus</name>
    <dbReference type="NCBI Taxonomy" id="1519374"/>
    <lineage>
        <taxon>Bacteria</taxon>
        <taxon>Pseudomonadati</taxon>
        <taxon>Pseudomonadota</taxon>
        <taxon>Alphaproteobacteria</taxon>
        <taxon>Parvularculales</taxon>
        <taxon>Parvularculaceae</taxon>
        <taxon>Amphiplicatus</taxon>
    </lineage>
</organism>
<proteinExistence type="inferred from homology"/>
<dbReference type="InterPro" id="IPR015421">
    <property type="entry name" value="PyrdxlP-dep_Trfase_major"/>
</dbReference>
<evidence type="ECO:0000256" key="6">
    <source>
        <dbReference type="RuleBase" id="RU003560"/>
    </source>
</evidence>
<dbReference type="InterPro" id="IPR004632">
    <property type="entry name" value="4NH2But_aminotransferase_bac"/>
</dbReference>
<dbReference type="InterPro" id="IPR049704">
    <property type="entry name" value="Aminotrans_3_PPA_site"/>
</dbReference>
<reference evidence="7 8" key="1">
    <citation type="submission" date="2017-07" db="EMBL/GenBank/DDBJ databases">
        <authorList>
            <person name="Sun Z.S."/>
            <person name="Albrecht U."/>
            <person name="Echele G."/>
            <person name="Lee C.C."/>
        </authorList>
    </citation>
    <scope>NUCLEOTIDE SEQUENCE [LARGE SCALE GENOMIC DNA]</scope>
    <source>
        <strain evidence="7 8">CGMCC 1.12710</strain>
    </source>
</reference>
<evidence type="ECO:0000256" key="4">
    <source>
        <dbReference type="ARBA" id="ARBA00022679"/>
    </source>
</evidence>
<dbReference type="GO" id="GO:0042802">
    <property type="term" value="F:identical protein binding"/>
    <property type="evidence" value="ECO:0007669"/>
    <property type="project" value="TreeGrafter"/>
</dbReference>
<dbReference type="EMBL" id="FZQA01000002">
    <property type="protein sequence ID" value="SNT72168.1"/>
    <property type="molecule type" value="Genomic_DNA"/>
</dbReference>
<evidence type="ECO:0000313" key="7">
    <source>
        <dbReference type="EMBL" id="SNT72168.1"/>
    </source>
</evidence>
<dbReference type="GO" id="GO:0030170">
    <property type="term" value="F:pyridoxal phosphate binding"/>
    <property type="evidence" value="ECO:0007669"/>
    <property type="project" value="InterPro"/>
</dbReference>
<comment type="similarity">
    <text evidence="2 6">Belongs to the class-III pyridoxal-phosphate-dependent aminotransferase family.</text>
</comment>
<dbReference type="Gene3D" id="3.40.640.10">
    <property type="entry name" value="Type I PLP-dependent aspartate aminotransferase-like (Major domain)"/>
    <property type="match status" value="1"/>
</dbReference>
<protein>
    <submittedName>
        <fullName evidence="7">4-aminobutyrate aminotransferase / (S)-3-amino-2-methylpropionate transaminase</fullName>
    </submittedName>
</protein>
<dbReference type="InterPro" id="IPR050103">
    <property type="entry name" value="Class-III_PLP-dep_AT"/>
</dbReference>
<dbReference type="GO" id="GO:0009448">
    <property type="term" value="P:gamma-aminobutyric acid metabolic process"/>
    <property type="evidence" value="ECO:0007669"/>
    <property type="project" value="InterPro"/>
</dbReference>
<dbReference type="PROSITE" id="PS00600">
    <property type="entry name" value="AA_TRANSFER_CLASS_3"/>
    <property type="match status" value="1"/>
</dbReference>
<dbReference type="FunFam" id="3.40.640.10:FF:000013">
    <property type="entry name" value="4-aminobutyrate aminotransferase"/>
    <property type="match status" value="1"/>
</dbReference>
<evidence type="ECO:0000256" key="3">
    <source>
        <dbReference type="ARBA" id="ARBA00022576"/>
    </source>
</evidence>